<dbReference type="PIRSF" id="PIRSF000451">
    <property type="entry name" value="PKS_III"/>
    <property type="match status" value="1"/>
</dbReference>
<dbReference type="SUPFAM" id="SSF53901">
    <property type="entry name" value="Thiolase-like"/>
    <property type="match status" value="2"/>
</dbReference>
<protein>
    <recommendedName>
        <fullName evidence="8">Chalcone synthase</fullName>
    </recommendedName>
</protein>
<sequence length="431" mass="46358">MHLPKFVKSLLCQRRPIDTNDSLPVQKNEVKVDVKVVSSSLSGSSVDFQAKAPKLTVMGLGCSWPANVMEPKDLEGYAAKLYDLDKAPAIKKMLAINRQTGIKTRSILWDQDTEMMWNPDRAPDIKEIDEYFRAKAVPLAVESCKKALKEWGGSLSDITHVVAVTATNAGNPGYDQLVSNALGLPIDTDRTLLHGVGCSGGLAALRCAANIASGAAARGNVARVLVFATELCSINIRCDLDHAAKTGELRIAPTLFSDGSSAFVLCNELANETSGRGIYSVVDYKTWIVPDTAQEMNLLVNPHGYKVQLSKNVAGLSAGSIKPRFMELMSTPFSKAGMTAGTTTDDVDWALHPGGLAILKGAQQVVGMSDEQLRASYEVYAKRGNPSSVAVLAVLDQLRKMGPGREDVIACTFGPGMTVEMAMLKRCRPTR</sequence>
<dbReference type="PANTHER" id="PTHR11877:SF46">
    <property type="entry name" value="TYPE III POLYKETIDE SYNTHASE A"/>
    <property type="match status" value="1"/>
</dbReference>
<dbReference type="Gene3D" id="3.40.47.10">
    <property type="match status" value="2"/>
</dbReference>
<proteinExistence type="inferred from homology"/>
<dbReference type="InterPro" id="IPR011141">
    <property type="entry name" value="Polyketide_synthase_type-III"/>
</dbReference>
<organism evidence="6 7">
    <name type="scientific">Exophiala sideris</name>
    <dbReference type="NCBI Taxonomy" id="1016849"/>
    <lineage>
        <taxon>Eukaryota</taxon>
        <taxon>Fungi</taxon>
        <taxon>Dikarya</taxon>
        <taxon>Ascomycota</taxon>
        <taxon>Pezizomycotina</taxon>
        <taxon>Eurotiomycetes</taxon>
        <taxon>Chaetothyriomycetidae</taxon>
        <taxon>Chaetothyriales</taxon>
        <taxon>Herpotrichiellaceae</taxon>
        <taxon>Exophiala</taxon>
    </lineage>
</organism>
<dbReference type="OrthoDB" id="329835at2759"/>
<dbReference type="STRING" id="1016849.A0A0D1YM96"/>
<feature type="domain" description="Chalcone/stilbene synthase C-terminal" evidence="5">
    <location>
        <begin position="288"/>
        <end position="425"/>
    </location>
</feature>
<dbReference type="EMBL" id="KN846952">
    <property type="protein sequence ID" value="KIV82199.1"/>
    <property type="molecule type" value="Genomic_DNA"/>
</dbReference>
<dbReference type="GO" id="GO:0016747">
    <property type="term" value="F:acyltransferase activity, transferring groups other than amino-acyl groups"/>
    <property type="evidence" value="ECO:0007669"/>
    <property type="project" value="InterPro"/>
</dbReference>
<dbReference type="InterPro" id="IPR016039">
    <property type="entry name" value="Thiolase-like"/>
</dbReference>
<evidence type="ECO:0000313" key="7">
    <source>
        <dbReference type="Proteomes" id="UP000053599"/>
    </source>
</evidence>
<dbReference type="PANTHER" id="PTHR11877">
    <property type="entry name" value="HYDROXYMETHYLGLUTARYL-COA SYNTHASE"/>
    <property type="match status" value="1"/>
</dbReference>
<evidence type="ECO:0000259" key="5">
    <source>
        <dbReference type="Pfam" id="PF02797"/>
    </source>
</evidence>
<evidence type="ECO:0000259" key="4">
    <source>
        <dbReference type="Pfam" id="PF00195"/>
    </source>
</evidence>
<name>A0A0D1YM96_9EURO</name>
<dbReference type="AlphaFoldDB" id="A0A0D1YM96"/>
<reference evidence="6 7" key="1">
    <citation type="submission" date="2015-01" db="EMBL/GenBank/DDBJ databases">
        <title>The Genome Sequence of Exophiala sideris CBS121828.</title>
        <authorList>
            <consortium name="The Broad Institute Genomics Platform"/>
            <person name="Cuomo C."/>
            <person name="de Hoog S."/>
            <person name="Gorbushina A."/>
            <person name="Stielow B."/>
            <person name="Teixiera M."/>
            <person name="Abouelleil A."/>
            <person name="Chapman S.B."/>
            <person name="Priest M."/>
            <person name="Young S.K."/>
            <person name="Wortman J."/>
            <person name="Nusbaum C."/>
            <person name="Birren B."/>
        </authorList>
    </citation>
    <scope>NUCLEOTIDE SEQUENCE [LARGE SCALE GENOMIC DNA]</scope>
    <source>
        <strain evidence="6 7">CBS 121828</strain>
    </source>
</reference>
<dbReference type="InterPro" id="IPR001099">
    <property type="entry name" value="Chalcone/stilbene_synt_N"/>
</dbReference>
<evidence type="ECO:0000256" key="3">
    <source>
        <dbReference type="RuleBase" id="RU003633"/>
    </source>
</evidence>
<keyword evidence="2 3" id="KW-0808">Transferase</keyword>
<comment type="similarity">
    <text evidence="1 3">Belongs to the thiolase-like superfamily. Chalcone/stilbene synthases family.</text>
</comment>
<evidence type="ECO:0000313" key="6">
    <source>
        <dbReference type="EMBL" id="KIV82199.1"/>
    </source>
</evidence>
<dbReference type="GO" id="GO:0030639">
    <property type="term" value="P:polyketide biosynthetic process"/>
    <property type="evidence" value="ECO:0007669"/>
    <property type="project" value="TreeGrafter"/>
</dbReference>
<dbReference type="HOGENOM" id="CLU_034992_1_1_1"/>
<dbReference type="Pfam" id="PF02797">
    <property type="entry name" value="Chal_sti_synt_C"/>
    <property type="match status" value="1"/>
</dbReference>
<gene>
    <name evidence="6" type="ORF">PV11_04326</name>
</gene>
<keyword evidence="3" id="KW-0012">Acyltransferase</keyword>
<evidence type="ECO:0000256" key="1">
    <source>
        <dbReference type="ARBA" id="ARBA00005531"/>
    </source>
</evidence>
<evidence type="ECO:0000256" key="2">
    <source>
        <dbReference type="ARBA" id="ARBA00022679"/>
    </source>
</evidence>
<dbReference type="InterPro" id="IPR012328">
    <property type="entry name" value="Chalcone/stilbene_synt_C"/>
</dbReference>
<accession>A0A0D1YM96</accession>
<evidence type="ECO:0008006" key="8">
    <source>
        <dbReference type="Google" id="ProtNLM"/>
    </source>
</evidence>
<dbReference type="Pfam" id="PF00195">
    <property type="entry name" value="Chal_sti_synt_N"/>
    <property type="match status" value="1"/>
</dbReference>
<feature type="domain" description="Chalcone/stilbene synthase N-terminal" evidence="4">
    <location>
        <begin position="49"/>
        <end position="265"/>
    </location>
</feature>
<dbReference type="Proteomes" id="UP000053599">
    <property type="component" value="Unassembled WGS sequence"/>
</dbReference>